<dbReference type="Gene3D" id="1.10.630.10">
    <property type="entry name" value="Cytochrome P450"/>
    <property type="match status" value="1"/>
</dbReference>
<dbReference type="Pfam" id="PF01974">
    <property type="entry name" value="tRNA_int_endo"/>
    <property type="match status" value="1"/>
</dbReference>
<evidence type="ECO:0000256" key="7">
    <source>
        <dbReference type="ARBA" id="ARBA00022723"/>
    </source>
</evidence>
<dbReference type="InterPro" id="IPR050121">
    <property type="entry name" value="Cytochrome_P450_monoxygenase"/>
</dbReference>
<evidence type="ECO:0000256" key="2">
    <source>
        <dbReference type="ARBA" id="ARBA00008078"/>
    </source>
</evidence>
<evidence type="ECO:0000256" key="1">
    <source>
        <dbReference type="ARBA" id="ARBA00001971"/>
    </source>
</evidence>
<comment type="function">
    <text evidence="13">Constitutes one of the two catalytic subunit of the tRNA-splicing endonuclease complex, a complex responsible for identification and cleavage of the splice sites in pre-tRNA. It cleaves pre-tRNA at the 5'- and 3'-splice sites to release the intron. The products are an intron and two tRNA half-molecules bearing 2',3'-cyclic phosphate and 5'-OH termini. There are no conserved sequences at the splice sites, but the intron is invariably located at the same site in the gene, placing the splice sites an invariant distance from the constant structural features of the tRNA body. It probably carries the active site for 3'-splice site cleavage.</text>
</comment>
<reference evidence="20 21" key="1">
    <citation type="submission" date="2018-05" db="EMBL/GenBank/DDBJ databases">
        <title>Genome sequencing and assembly of the regulated plant pathogen Lachnellula willkommii and related sister species for the development of diagnostic species identification markers.</title>
        <authorList>
            <person name="Giroux E."/>
            <person name="Bilodeau G."/>
        </authorList>
    </citation>
    <scope>NUCLEOTIDE SEQUENCE [LARGE SCALE GENOMIC DNA]</scope>
    <source>
        <strain evidence="20 21">CBS 268.59</strain>
    </source>
</reference>
<dbReference type="PANTHER" id="PTHR24305:SF199">
    <property type="entry name" value="P450, PUTATIVE (EUROFUNG)-RELATED"/>
    <property type="match status" value="1"/>
</dbReference>
<keyword evidence="10 20" id="KW-0503">Monooxygenase</keyword>
<dbReference type="GO" id="GO:0000213">
    <property type="term" value="F:tRNA-intron lyase activity"/>
    <property type="evidence" value="ECO:0007669"/>
    <property type="project" value="UniProtKB-EC"/>
</dbReference>
<dbReference type="SUPFAM" id="SSF53032">
    <property type="entry name" value="tRNA-intron endonuclease catalytic domain-like"/>
    <property type="match status" value="1"/>
</dbReference>
<dbReference type="GO" id="GO:0006388">
    <property type="term" value="P:tRNA splicing, via endonucleolytic cleavage and ligation"/>
    <property type="evidence" value="ECO:0007669"/>
    <property type="project" value="InterPro"/>
</dbReference>
<dbReference type="InterPro" id="IPR002401">
    <property type="entry name" value="Cyt_P450_E_grp-I"/>
</dbReference>
<organism evidence="20 21">
    <name type="scientific">Lachnellula suecica</name>
    <dbReference type="NCBI Taxonomy" id="602035"/>
    <lineage>
        <taxon>Eukaryota</taxon>
        <taxon>Fungi</taxon>
        <taxon>Dikarya</taxon>
        <taxon>Ascomycota</taxon>
        <taxon>Pezizomycotina</taxon>
        <taxon>Leotiomycetes</taxon>
        <taxon>Helotiales</taxon>
        <taxon>Lachnaceae</taxon>
        <taxon>Lachnellula</taxon>
    </lineage>
</organism>
<dbReference type="AlphaFoldDB" id="A0A8T9BWB5"/>
<evidence type="ECO:0000256" key="17">
    <source>
        <dbReference type="SAM" id="MobiDB-lite"/>
    </source>
</evidence>
<dbReference type="GO" id="GO:0003676">
    <property type="term" value="F:nucleic acid binding"/>
    <property type="evidence" value="ECO:0007669"/>
    <property type="project" value="InterPro"/>
</dbReference>
<feature type="compositionally biased region" description="Basic and acidic residues" evidence="17">
    <location>
        <begin position="660"/>
        <end position="672"/>
    </location>
</feature>
<dbReference type="GO" id="GO:0009403">
    <property type="term" value="P:toxin biosynthetic process"/>
    <property type="evidence" value="ECO:0007669"/>
    <property type="project" value="UniProtKB-ARBA"/>
</dbReference>
<keyword evidence="11" id="KW-0456">Lyase</keyword>
<dbReference type="CDD" id="cd22363">
    <property type="entry name" value="tRNA-intron_lyase_C"/>
    <property type="match status" value="1"/>
</dbReference>
<dbReference type="InterPro" id="IPR006677">
    <property type="entry name" value="tRNA_intron_Endonuc_cat-like"/>
</dbReference>
<dbReference type="SUPFAM" id="SSF48264">
    <property type="entry name" value="Cytochrome P450"/>
    <property type="match status" value="1"/>
</dbReference>
<accession>A0A8T9BWB5</accession>
<dbReference type="Pfam" id="PF26577">
    <property type="entry name" value="TSEN34_N"/>
    <property type="match status" value="1"/>
</dbReference>
<keyword evidence="5 16" id="KW-0349">Heme</keyword>
<evidence type="ECO:0000259" key="18">
    <source>
        <dbReference type="Pfam" id="PF01974"/>
    </source>
</evidence>
<evidence type="ECO:0000259" key="19">
    <source>
        <dbReference type="Pfam" id="PF26577"/>
    </source>
</evidence>
<comment type="caution">
    <text evidence="20">The sequence shown here is derived from an EMBL/GenBank/DDBJ whole genome shotgun (WGS) entry which is preliminary data.</text>
</comment>
<dbReference type="Gene3D" id="3.40.1350.10">
    <property type="match status" value="1"/>
</dbReference>
<evidence type="ECO:0000256" key="14">
    <source>
        <dbReference type="ARBA" id="ARBA00075884"/>
    </source>
</evidence>
<comment type="similarity">
    <text evidence="3">Belongs to the cytochrome P450 family.</text>
</comment>
<feature type="compositionally biased region" description="Low complexity" evidence="17">
    <location>
        <begin position="644"/>
        <end position="658"/>
    </location>
</feature>
<dbReference type="GO" id="GO:0016705">
    <property type="term" value="F:oxidoreductase activity, acting on paired donors, with incorporation or reduction of molecular oxygen"/>
    <property type="evidence" value="ECO:0007669"/>
    <property type="project" value="InterPro"/>
</dbReference>
<sequence>MFFNADYGTTGSHLYPLYRIFYNVYFSPLANLPGPKSWSASRLPFILSLLGGNIVKDVEKIHRKYGKIVRIAPNEISFAHVDAWTEIFQGRPGHAPYSKDPVWWGKQPGQAESLLSANTEDHARMKKLLGHGLSQRALKSQEAIVQKYVDLLIERLKDMAARRPEGAVVDMVPWFNYTTFDIFGDLAYGEPFDCLQHSAYHPWITTLFKSVKAASFVIAARFYPLIDFLLMKCIPLSLKQMAKDHISLIEGRVERRLGWEVERPDLMSHIIKHNNEKEGMTLEEIQATFIFLTTAGSETTATALSGTLNYLAAYPDKMAILVKELRDTFARDELFTLDKLQTLPYLNAVLNEGLRLCPPVPIMLPRVVPDGGDTICGVWLPGGTSISLQAWTLFRDPFYFHDPTKFHPERWLPEAAETTSPFYRDQRQAVQAFSVGPRSCLGKPLAWAEMRLILGKILWTFNVEPADQTVKWEQLKTFLLVEKKPIEFNSATFFPQDHNIDNNPTGLWIPSHPRLGATRPMAESYDAVSEPIPISVVAGRYLLFDINVVTYLRRTHNICGVLIGGIPQVPQQNVFLGLPLELIPEEVKLLVEKEVAYLVDDNAWHAERFSTLQGEDRRKYLDSLRSTGLNAHKAKDVAAKQRSKAALAKQAIKQAHSKSTSKDKSKEDERPGTPDSQSPDTSFDDGSESLFSSERPSNPTPTPSSELKPYFVTPTTSYIPSLLPENPSPPADPAVTSSYPLFAHLHSRGYYIMPGLRFGGDYNVYPGDPLRFHSHFIATGFEWEQEIPVLDLIGGGRLGTAVKKGFMIGGKDLDSESGDNVRTFCVEWAGM</sequence>
<evidence type="ECO:0000256" key="11">
    <source>
        <dbReference type="ARBA" id="ARBA00023239"/>
    </source>
</evidence>
<dbReference type="EMBL" id="QGMK01001888">
    <property type="protein sequence ID" value="TVY62847.1"/>
    <property type="molecule type" value="Genomic_DNA"/>
</dbReference>
<name>A0A8T9BWB5_9HELO</name>
<gene>
    <name evidence="20" type="primary">aclL_2</name>
    <name evidence="20" type="ORF">LSUE1_G008170</name>
</gene>
<dbReference type="GO" id="GO:0005634">
    <property type="term" value="C:nucleus"/>
    <property type="evidence" value="ECO:0007669"/>
    <property type="project" value="UniProtKB-ARBA"/>
</dbReference>
<dbReference type="GO" id="GO:0005506">
    <property type="term" value="F:iron ion binding"/>
    <property type="evidence" value="ECO:0007669"/>
    <property type="project" value="InterPro"/>
</dbReference>
<evidence type="ECO:0000256" key="12">
    <source>
        <dbReference type="ARBA" id="ARBA00034031"/>
    </source>
</evidence>
<dbReference type="PROSITE" id="PS00086">
    <property type="entry name" value="CYTOCHROME_P450"/>
    <property type="match status" value="1"/>
</dbReference>
<evidence type="ECO:0000256" key="5">
    <source>
        <dbReference type="ARBA" id="ARBA00022617"/>
    </source>
</evidence>
<evidence type="ECO:0000256" key="9">
    <source>
        <dbReference type="ARBA" id="ARBA00023004"/>
    </source>
</evidence>
<evidence type="ECO:0000313" key="21">
    <source>
        <dbReference type="Proteomes" id="UP000469558"/>
    </source>
</evidence>
<evidence type="ECO:0000256" key="6">
    <source>
        <dbReference type="ARBA" id="ARBA00022694"/>
    </source>
</evidence>
<feature type="domain" description="TSEN34 N-terminal" evidence="19">
    <location>
        <begin position="532"/>
        <end position="601"/>
    </location>
</feature>
<dbReference type="FunFam" id="1.10.630.10:FF:000047">
    <property type="entry name" value="Cytochrome P450 monooxygenase"/>
    <property type="match status" value="1"/>
</dbReference>
<keyword evidence="21" id="KW-1185">Reference proteome</keyword>
<dbReference type="GO" id="GO:0020037">
    <property type="term" value="F:heme binding"/>
    <property type="evidence" value="ECO:0007669"/>
    <property type="project" value="InterPro"/>
</dbReference>
<feature type="region of interest" description="Disordered" evidence="17">
    <location>
        <begin position="631"/>
        <end position="711"/>
    </location>
</feature>
<dbReference type="GO" id="GO:0004497">
    <property type="term" value="F:monooxygenase activity"/>
    <property type="evidence" value="ECO:0007669"/>
    <property type="project" value="UniProtKB-KW"/>
</dbReference>
<comment type="cofactor">
    <cofactor evidence="1 16">
        <name>heme</name>
        <dbReference type="ChEBI" id="CHEBI:30413"/>
    </cofactor>
</comment>
<evidence type="ECO:0000256" key="10">
    <source>
        <dbReference type="ARBA" id="ARBA00023033"/>
    </source>
</evidence>
<dbReference type="InterPro" id="IPR001128">
    <property type="entry name" value="Cyt_P450"/>
</dbReference>
<dbReference type="Pfam" id="PF00067">
    <property type="entry name" value="p450"/>
    <property type="match status" value="1"/>
</dbReference>
<dbReference type="EC" id="4.6.1.16" evidence="4"/>
<comment type="similarity">
    <text evidence="2">Belongs to the tRNA-intron endonuclease family.</text>
</comment>
<feature type="domain" description="tRNA intron endonuclease catalytic" evidence="18">
    <location>
        <begin position="738"/>
        <end position="810"/>
    </location>
</feature>
<proteinExistence type="inferred from homology"/>
<dbReference type="CDD" id="cd11058">
    <property type="entry name" value="CYP60B-like"/>
    <property type="match status" value="1"/>
</dbReference>
<feature type="binding site" description="axial binding residue" evidence="16">
    <location>
        <position position="440"/>
    </location>
    <ligand>
        <name>heme</name>
        <dbReference type="ChEBI" id="CHEBI:30413"/>
    </ligand>
    <ligandPart>
        <name>Fe</name>
        <dbReference type="ChEBI" id="CHEBI:18248"/>
    </ligandPart>
</feature>
<comment type="catalytic activity">
    <reaction evidence="12">
        <text>pretRNA = a 3'-half-tRNA molecule with a 5'-OH end + a 5'-half-tRNA molecule with a 2',3'-cyclic phosphate end + an intron with a 2',3'-cyclic phosphate and a 5'-hydroxyl terminus.</text>
        <dbReference type="EC" id="4.6.1.16"/>
    </reaction>
</comment>
<protein>
    <recommendedName>
        <fullName evidence="4">tRNA-intron lyase</fullName>
        <ecNumber evidence="4">4.6.1.16</ecNumber>
    </recommendedName>
    <alternativeName>
        <fullName evidence="14 15">tRNA-intron endonuclease SEN34</fullName>
    </alternativeName>
</protein>
<keyword evidence="6" id="KW-0819">tRNA processing</keyword>
<dbReference type="InterPro" id="IPR036396">
    <property type="entry name" value="Cyt_P450_sf"/>
</dbReference>
<dbReference type="InterPro" id="IPR017972">
    <property type="entry name" value="Cyt_P450_CS"/>
</dbReference>
<evidence type="ECO:0000256" key="3">
    <source>
        <dbReference type="ARBA" id="ARBA00010617"/>
    </source>
</evidence>
<keyword evidence="8" id="KW-0560">Oxidoreductase</keyword>
<evidence type="ECO:0000256" key="8">
    <source>
        <dbReference type="ARBA" id="ARBA00023002"/>
    </source>
</evidence>
<dbReference type="PRINTS" id="PR00463">
    <property type="entry name" value="EP450I"/>
</dbReference>
<evidence type="ECO:0000256" key="4">
    <source>
        <dbReference type="ARBA" id="ARBA00012573"/>
    </source>
</evidence>
<dbReference type="Proteomes" id="UP000469558">
    <property type="component" value="Unassembled WGS sequence"/>
</dbReference>
<keyword evidence="7 16" id="KW-0479">Metal-binding</keyword>
<keyword evidence="9 16" id="KW-0408">Iron</keyword>
<dbReference type="OrthoDB" id="48041at2759"/>
<evidence type="ECO:0000256" key="16">
    <source>
        <dbReference type="PIRSR" id="PIRSR602401-1"/>
    </source>
</evidence>
<dbReference type="InterPro" id="IPR011856">
    <property type="entry name" value="tRNA_endonuc-like_dom_sf"/>
</dbReference>
<dbReference type="PRINTS" id="PR00385">
    <property type="entry name" value="P450"/>
</dbReference>
<dbReference type="PANTHER" id="PTHR24305">
    <property type="entry name" value="CYTOCHROME P450"/>
    <property type="match status" value="1"/>
</dbReference>
<evidence type="ECO:0000256" key="15">
    <source>
        <dbReference type="ARBA" id="ARBA00076724"/>
    </source>
</evidence>
<dbReference type="InterPro" id="IPR036167">
    <property type="entry name" value="tRNA_intron_Endo_cat-like_sf"/>
</dbReference>
<evidence type="ECO:0000256" key="13">
    <source>
        <dbReference type="ARBA" id="ARBA00059865"/>
    </source>
</evidence>
<dbReference type="InterPro" id="IPR059049">
    <property type="entry name" value="TSEN34_N"/>
</dbReference>
<evidence type="ECO:0000313" key="20">
    <source>
        <dbReference type="EMBL" id="TVY62847.1"/>
    </source>
</evidence>
<dbReference type="FunFam" id="3.40.1350.10:FF:000008">
    <property type="entry name" value="tRNA-splicing endonuclease subunit Sen34"/>
    <property type="match status" value="1"/>
</dbReference>